<keyword evidence="2" id="KW-1185">Reference proteome</keyword>
<reference evidence="1" key="1">
    <citation type="submission" date="2022-06" db="EMBL/GenBank/DDBJ databases">
        <title>Phylogenomic reconstructions and comparative analyses of Kickxellomycotina fungi.</title>
        <authorList>
            <person name="Reynolds N.K."/>
            <person name="Stajich J.E."/>
            <person name="Barry K."/>
            <person name="Grigoriev I.V."/>
            <person name="Crous P."/>
            <person name="Smith M.E."/>
        </authorList>
    </citation>
    <scope>NUCLEOTIDE SEQUENCE</scope>
    <source>
        <strain evidence="1">RSA 2271</strain>
    </source>
</reference>
<evidence type="ECO:0000313" key="1">
    <source>
        <dbReference type="EMBL" id="KAJ1678551.1"/>
    </source>
</evidence>
<dbReference type="EMBL" id="JAMZIH010001062">
    <property type="protein sequence ID" value="KAJ1678551.1"/>
    <property type="molecule type" value="Genomic_DNA"/>
</dbReference>
<proteinExistence type="predicted"/>
<protein>
    <submittedName>
        <fullName evidence="1">Uncharacterized protein</fullName>
    </submittedName>
</protein>
<comment type="caution">
    <text evidence="1">The sequence shown here is derived from an EMBL/GenBank/DDBJ whole genome shotgun (WGS) entry which is preliminary data.</text>
</comment>
<dbReference type="Proteomes" id="UP001145114">
    <property type="component" value="Unassembled WGS sequence"/>
</dbReference>
<accession>A0ACC1HT83</accession>
<feature type="non-terminal residue" evidence="1">
    <location>
        <position position="442"/>
    </location>
</feature>
<sequence length="442" mass="49066">MAPSLAVSREAGEVDTAPPSVQSPPADSNSKPLKQCSPLSRKSRHPHSFLNLAQLRSVADQEVHHQPTQGLQQQQYPNPSLNPRKFRAPASHIRSRSTIQRRNVDSSAETAALDWFYAWLHDGSVLLWRFYLVQGDLSVPKFRQAQLTAKAPAVTGATPIPSNEVLFSAGAALGNKDMRFILADTESRILEYAVKFSGDFDSISLSLPPPRPSLVGVHDGHRSAIQHTSVNPFGCEMASHDAQGVLLVWENAERHKMPTANIKMVRYNSVDKAAAVIVGRDGKEQIAIWGFSPLSSNSLYFPESMIDPPPGTSGRVCEMRWHLTPGAQCYLGVQWNNRIDIYVQSRRLYSAWECVHSICAQDFSPPHEFGSFSFSNTGLPIFSVGPQIFESEVRLPSGHSLDDLAFLRHGQMPYICPEMLCKLVLWGRQNSAKKILLGLYDR</sequence>
<evidence type="ECO:0000313" key="2">
    <source>
        <dbReference type="Proteomes" id="UP001145114"/>
    </source>
</evidence>
<name>A0ACC1HT83_9FUNG</name>
<gene>
    <name evidence="1" type="ORF">EV182_003824</name>
</gene>
<organism evidence="1 2">
    <name type="scientific">Spiromyces aspiralis</name>
    <dbReference type="NCBI Taxonomy" id="68401"/>
    <lineage>
        <taxon>Eukaryota</taxon>
        <taxon>Fungi</taxon>
        <taxon>Fungi incertae sedis</taxon>
        <taxon>Zoopagomycota</taxon>
        <taxon>Kickxellomycotina</taxon>
        <taxon>Kickxellomycetes</taxon>
        <taxon>Kickxellales</taxon>
        <taxon>Kickxellaceae</taxon>
        <taxon>Spiromyces</taxon>
    </lineage>
</organism>